<dbReference type="Proteomes" id="UP000238274">
    <property type="component" value="Unassembled WGS sequence"/>
</dbReference>
<evidence type="ECO:0000313" key="2">
    <source>
        <dbReference type="Proteomes" id="UP000238274"/>
    </source>
</evidence>
<keyword evidence="2" id="KW-1185">Reference proteome</keyword>
<sequence>MQMVHLAQWWSGCDMGTPDCGRSKFATTKIAKMDPEDPGKKFGALHGLILRAPVVCPTQLVNGQDFGQVVKIKCKASFKFQMRHR</sequence>
<reference evidence="1 2" key="1">
    <citation type="submission" date="2017-12" db="EMBL/GenBank/DDBJ databases">
        <title>Gene loss provides genomic basis for host adaptation in cereal stripe rust fungi.</title>
        <authorList>
            <person name="Xia C."/>
        </authorList>
    </citation>
    <scope>NUCLEOTIDE SEQUENCE [LARGE SCALE GENOMIC DNA]</scope>
    <source>
        <strain evidence="1 2">93TX-2</strain>
    </source>
</reference>
<proteinExistence type="predicted"/>
<name>A0A2S4W3N4_9BASI</name>
<dbReference type="AlphaFoldDB" id="A0A2S4W3N4"/>
<reference evidence="2" key="3">
    <citation type="journal article" date="2018" name="Mol. Plant Microbe Interact.">
        <title>Genome sequence resources for the wheat stripe rust pathogen (Puccinia striiformis f. sp. tritici) and the barley stripe rust pathogen (Puccinia striiformis f. sp. hordei).</title>
        <authorList>
            <person name="Xia C."/>
            <person name="Wang M."/>
            <person name="Yin C."/>
            <person name="Cornejo O.E."/>
            <person name="Hulbert S.H."/>
            <person name="Chen X."/>
        </authorList>
    </citation>
    <scope>NUCLEOTIDE SEQUENCE [LARGE SCALE GENOMIC DNA]</scope>
    <source>
        <strain evidence="2">93TX-2</strain>
    </source>
</reference>
<gene>
    <name evidence="1" type="ORF">PSHT_06741</name>
</gene>
<protein>
    <submittedName>
        <fullName evidence="1">Uncharacterized protein</fullName>
    </submittedName>
</protein>
<organism evidence="1 2">
    <name type="scientific">Puccinia striiformis</name>
    <dbReference type="NCBI Taxonomy" id="27350"/>
    <lineage>
        <taxon>Eukaryota</taxon>
        <taxon>Fungi</taxon>
        <taxon>Dikarya</taxon>
        <taxon>Basidiomycota</taxon>
        <taxon>Pucciniomycotina</taxon>
        <taxon>Pucciniomycetes</taxon>
        <taxon>Pucciniales</taxon>
        <taxon>Pucciniaceae</taxon>
        <taxon>Puccinia</taxon>
    </lineage>
</organism>
<comment type="caution">
    <text evidence="1">The sequence shown here is derived from an EMBL/GenBank/DDBJ whole genome shotgun (WGS) entry which is preliminary data.</text>
</comment>
<evidence type="ECO:0000313" key="1">
    <source>
        <dbReference type="EMBL" id="POW16395.1"/>
    </source>
</evidence>
<dbReference type="EMBL" id="PKSM01000080">
    <property type="protein sequence ID" value="POW16395.1"/>
    <property type="molecule type" value="Genomic_DNA"/>
</dbReference>
<accession>A0A2S4W3N4</accession>
<reference evidence="2" key="2">
    <citation type="journal article" date="2018" name="BMC Genomics">
        <title>Genomic insights into host adaptation between the wheat stripe rust pathogen (Puccinia striiformis f. sp. tritici) and the barley stripe rust pathogen (Puccinia striiformis f. sp. hordei).</title>
        <authorList>
            <person name="Xia C."/>
            <person name="Wang M."/>
            <person name="Yin C."/>
            <person name="Cornejo O.E."/>
            <person name="Hulbert S.H."/>
            <person name="Chen X."/>
        </authorList>
    </citation>
    <scope>NUCLEOTIDE SEQUENCE [LARGE SCALE GENOMIC DNA]</scope>
    <source>
        <strain evidence="2">93TX-2</strain>
    </source>
</reference>
<dbReference type="VEuPathDB" id="FungiDB:PSHT_06741"/>